<dbReference type="PANTHER" id="PTHR34820:SF4">
    <property type="entry name" value="INNER MEMBRANE PROTEIN YEBZ"/>
    <property type="match status" value="1"/>
</dbReference>
<evidence type="ECO:0000256" key="7">
    <source>
        <dbReference type="SAM" id="SignalP"/>
    </source>
</evidence>
<dbReference type="GO" id="GO:0005507">
    <property type="term" value="F:copper ion binding"/>
    <property type="evidence" value="ECO:0007669"/>
    <property type="project" value="InterPro"/>
</dbReference>
<dbReference type="GO" id="GO:0042597">
    <property type="term" value="C:periplasmic space"/>
    <property type="evidence" value="ECO:0007669"/>
    <property type="project" value="InterPro"/>
</dbReference>
<evidence type="ECO:0000256" key="6">
    <source>
        <dbReference type="SAM" id="Phobius"/>
    </source>
</evidence>
<keyword evidence="4" id="KW-0186">Copper</keyword>
<evidence type="ECO:0000256" key="4">
    <source>
        <dbReference type="ARBA" id="ARBA00023008"/>
    </source>
</evidence>
<dbReference type="Proteomes" id="UP000635606">
    <property type="component" value="Unassembled WGS sequence"/>
</dbReference>
<dbReference type="EMBL" id="BOPH01000092">
    <property type="protein sequence ID" value="GIJ71858.1"/>
    <property type="molecule type" value="Genomic_DNA"/>
</dbReference>
<keyword evidence="6" id="KW-1133">Transmembrane helix</keyword>
<sequence>MQRWVTAAALGLLAIMVLPATPAAAHAKLTASNPQAGSLVSAALPAITLTFSGPVKPELTTIVVAGPDGVNRSTGAPTLADVTITQPVNALPQGQVKVTWRTVSADGHPINGTFDFTNGAAASAPDASSTPAAATPAAPTATPTAAAPAEPAGTATDPASDDEGMSPVVWIVLAVLVLGAAGAGALWHRRRSG</sequence>
<comment type="caution">
    <text evidence="9">The sequence shown here is derived from an EMBL/GenBank/DDBJ whole genome shotgun (WGS) entry which is preliminary data.</text>
</comment>
<dbReference type="Pfam" id="PF04234">
    <property type="entry name" value="CopC"/>
    <property type="match status" value="1"/>
</dbReference>
<dbReference type="PANTHER" id="PTHR34820">
    <property type="entry name" value="INNER MEMBRANE PROTEIN YEBZ"/>
    <property type="match status" value="1"/>
</dbReference>
<feature type="signal peptide" evidence="7">
    <location>
        <begin position="1"/>
        <end position="27"/>
    </location>
</feature>
<dbReference type="GO" id="GO:0006825">
    <property type="term" value="P:copper ion transport"/>
    <property type="evidence" value="ECO:0007669"/>
    <property type="project" value="InterPro"/>
</dbReference>
<keyword evidence="10" id="KW-1185">Reference proteome</keyword>
<protein>
    <recommendedName>
        <fullName evidence="8">CopC domain-containing protein</fullName>
    </recommendedName>
</protein>
<dbReference type="InterPro" id="IPR007348">
    <property type="entry name" value="CopC_dom"/>
</dbReference>
<feature type="region of interest" description="Disordered" evidence="5">
    <location>
        <begin position="121"/>
        <end position="162"/>
    </location>
</feature>
<dbReference type="GO" id="GO:0046688">
    <property type="term" value="P:response to copper ion"/>
    <property type="evidence" value="ECO:0007669"/>
    <property type="project" value="InterPro"/>
</dbReference>
<dbReference type="AlphaFoldDB" id="A0A8J4A0R0"/>
<organism evidence="9 10">
    <name type="scientific">Virgisporangium ochraceum</name>
    <dbReference type="NCBI Taxonomy" id="65505"/>
    <lineage>
        <taxon>Bacteria</taxon>
        <taxon>Bacillati</taxon>
        <taxon>Actinomycetota</taxon>
        <taxon>Actinomycetes</taxon>
        <taxon>Micromonosporales</taxon>
        <taxon>Micromonosporaceae</taxon>
        <taxon>Virgisporangium</taxon>
    </lineage>
</organism>
<keyword evidence="2" id="KW-0479">Metal-binding</keyword>
<reference evidence="9" key="1">
    <citation type="submission" date="2021-01" db="EMBL/GenBank/DDBJ databases">
        <title>Whole genome shotgun sequence of Virgisporangium ochraceum NBRC 16418.</title>
        <authorList>
            <person name="Komaki H."/>
            <person name="Tamura T."/>
        </authorList>
    </citation>
    <scope>NUCLEOTIDE SEQUENCE</scope>
    <source>
        <strain evidence="9">NBRC 16418</strain>
    </source>
</reference>
<dbReference type="RefSeq" id="WP_203931723.1">
    <property type="nucleotide sequence ID" value="NZ_BOPH01000092.1"/>
</dbReference>
<name>A0A8J4A0R0_9ACTN</name>
<dbReference type="GO" id="GO:0030313">
    <property type="term" value="C:cell envelope"/>
    <property type="evidence" value="ECO:0007669"/>
    <property type="project" value="UniProtKB-SubCell"/>
</dbReference>
<proteinExistence type="predicted"/>
<feature type="chain" id="PRO_5038831996" description="CopC domain-containing protein" evidence="7">
    <location>
        <begin position="28"/>
        <end position="193"/>
    </location>
</feature>
<evidence type="ECO:0000256" key="5">
    <source>
        <dbReference type="SAM" id="MobiDB-lite"/>
    </source>
</evidence>
<keyword evidence="6" id="KW-0812">Transmembrane</keyword>
<evidence type="ECO:0000256" key="2">
    <source>
        <dbReference type="ARBA" id="ARBA00022723"/>
    </source>
</evidence>
<comment type="subcellular location">
    <subcellularLocation>
        <location evidence="1">Cell envelope</location>
    </subcellularLocation>
</comment>
<keyword evidence="6" id="KW-0472">Membrane</keyword>
<feature type="compositionally biased region" description="Low complexity" evidence="5">
    <location>
        <begin position="121"/>
        <end position="158"/>
    </location>
</feature>
<feature type="domain" description="CopC" evidence="8">
    <location>
        <begin position="26"/>
        <end position="117"/>
    </location>
</feature>
<evidence type="ECO:0000256" key="1">
    <source>
        <dbReference type="ARBA" id="ARBA00004196"/>
    </source>
</evidence>
<dbReference type="SUPFAM" id="SSF81296">
    <property type="entry name" value="E set domains"/>
    <property type="match status" value="1"/>
</dbReference>
<accession>A0A8J4A0R0</accession>
<dbReference type="InterPro" id="IPR014756">
    <property type="entry name" value="Ig_E-set"/>
</dbReference>
<evidence type="ECO:0000259" key="8">
    <source>
        <dbReference type="Pfam" id="PF04234"/>
    </source>
</evidence>
<evidence type="ECO:0000313" key="9">
    <source>
        <dbReference type="EMBL" id="GIJ71858.1"/>
    </source>
</evidence>
<dbReference type="GO" id="GO:0005886">
    <property type="term" value="C:plasma membrane"/>
    <property type="evidence" value="ECO:0007669"/>
    <property type="project" value="TreeGrafter"/>
</dbReference>
<evidence type="ECO:0000313" key="10">
    <source>
        <dbReference type="Proteomes" id="UP000635606"/>
    </source>
</evidence>
<feature type="transmembrane region" description="Helical" evidence="6">
    <location>
        <begin position="168"/>
        <end position="187"/>
    </location>
</feature>
<gene>
    <name evidence="9" type="ORF">Voc01_067750</name>
</gene>
<dbReference type="InterPro" id="IPR032694">
    <property type="entry name" value="CopC/D"/>
</dbReference>
<dbReference type="Gene3D" id="2.60.40.1220">
    <property type="match status" value="1"/>
</dbReference>
<keyword evidence="3 7" id="KW-0732">Signal</keyword>
<dbReference type="InterPro" id="IPR014755">
    <property type="entry name" value="Cu-Rt/internalin_Ig-like"/>
</dbReference>
<evidence type="ECO:0000256" key="3">
    <source>
        <dbReference type="ARBA" id="ARBA00022729"/>
    </source>
</evidence>